<dbReference type="EMBL" id="JACAZI010000013">
    <property type="protein sequence ID" value="KAF7345700.1"/>
    <property type="molecule type" value="Genomic_DNA"/>
</dbReference>
<protein>
    <submittedName>
        <fullName evidence="1">Uncharacterized protein</fullName>
    </submittedName>
</protein>
<organism evidence="1 2">
    <name type="scientific">Mycena venus</name>
    <dbReference type="NCBI Taxonomy" id="2733690"/>
    <lineage>
        <taxon>Eukaryota</taxon>
        <taxon>Fungi</taxon>
        <taxon>Dikarya</taxon>
        <taxon>Basidiomycota</taxon>
        <taxon>Agaricomycotina</taxon>
        <taxon>Agaricomycetes</taxon>
        <taxon>Agaricomycetidae</taxon>
        <taxon>Agaricales</taxon>
        <taxon>Marasmiineae</taxon>
        <taxon>Mycenaceae</taxon>
        <taxon>Mycena</taxon>
    </lineage>
</organism>
<dbReference type="OrthoDB" id="2977329at2759"/>
<dbReference type="Proteomes" id="UP000620124">
    <property type="component" value="Unassembled WGS sequence"/>
</dbReference>
<proteinExistence type="predicted"/>
<dbReference type="AlphaFoldDB" id="A0A8H7CPT6"/>
<keyword evidence="2" id="KW-1185">Reference proteome</keyword>
<evidence type="ECO:0000313" key="1">
    <source>
        <dbReference type="EMBL" id="KAF7345700.1"/>
    </source>
</evidence>
<gene>
    <name evidence="1" type="ORF">MVEN_01590000</name>
</gene>
<name>A0A8H7CPT6_9AGAR</name>
<sequence>MSNFPQELTDKVIDFGAVDSSEGHALKTYGLVCKGWLPRSRYHLFSTVTLTAEKLASFVDIVDTSSIPILPLVRFLKLLYSGRPLDTLHLARLHLCPNLTAIEIEIKDSRGSSGMDWLRSEELLQTHIRSWSANAAVISCLTLKANIMMYIPVCIVISLLSCVPSVEAVCIQVDGIERGKDVYPPHVPTRLAHLDIRPGFMADCSPLFDWILSLPALPIFKSLKYNEGFGFGLSTQGCIKFIQQTGGELESLFFHMIIGDATALFRNILTYTPKLRNLSFLCHGPAEILEIIPLLPSSTLNALDISVFTHDDPTSWSAIDEALAEPQFNGLQRLSVSSDTKPALASSRTRLLLPLVAARGIIAEPLDTNIRIWTEPFPFEEDLEPGADA</sequence>
<evidence type="ECO:0000313" key="2">
    <source>
        <dbReference type="Proteomes" id="UP000620124"/>
    </source>
</evidence>
<comment type="caution">
    <text evidence="1">The sequence shown here is derived from an EMBL/GenBank/DDBJ whole genome shotgun (WGS) entry which is preliminary data.</text>
</comment>
<reference evidence="1" key="1">
    <citation type="submission" date="2020-05" db="EMBL/GenBank/DDBJ databases">
        <title>Mycena genomes resolve the evolution of fungal bioluminescence.</title>
        <authorList>
            <person name="Tsai I.J."/>
        </authorList>
    </citation>
    <scope>NUCLEOTIDE SEQUENCE</scope>
    <source>
        <strain evidence="1">CCC161011</strain>
    </source>
</reference>
<accession>A0A8H7CPT6</accession>